<keyword evidence="2" id="KW-1185">Reference proteome</keyword>
<proteinExistence type="predicted"/>
<feature type="region of interest" description="Disordered" evidence="1">
    <location>
        <begin position="52"/>
        <end position="166"/>
    </location>
</feature>
<dbReference type="Proteomes" id="UP000095282">
    <property type="component" value="Unplaced"/>
</dbReference>
<feature type="compositionally biased region" description="Acidic residues" evidence="1">
    <location>
        <begin position="133"/>
        <end position="142"/>
    </location>
</feature>
<sequence>MSEIYKQIDDSVDNRPCSSGESSNSGISNGVDWFAFSRYSMINTTKKDPVWLKNMKNRREHRERERIGANRVNSSVSRQPPEEPRNQPGSSSATVNKPKRKRKSSTPVCRRDMIEESDDDDRRPYDIKSPAVIDEETPEEREYDSFLDRDEDNSSDMDEEMPQLNREETMNEIVMEETMAGRVLEQERTSPEPREQRVLSSSDRDADDERDDSSESSGSTSRAPKLNNNEEEYPAIRYRTRSKTVAERIKEEPKNEKKGFLLGSIGLELMKNAQAVIAMGSKEFVLPNHVWENKEEASTSQPSTRRKFSSSRIGIMGGADGAGPTSSASAAVEQFNWRRTPIISGNAADHEYWMRKEAEYNSLDPRVKARMLYKTVPTAMSILEKDWNHLQEVPIPGLEPFKELIRIYPKDIDTKRAIFEAGPQDFKAIRRLYGDPSPYAYSTGPVFSDTRVTDLMFNELFIQLTMSEFSSPGSEKSAFYGHKGLREIMNELNTGSDVFIPTNSAFSPYPAFPKLPLQRSGGGFEGPMEVGHFVPPVIQQEPQRRVVDRPEVNNLHRQVVTRQVQRNNSCHRGRGGRVMSTQRPRNGSTVLASTTIVMKAPAPPPPAPPPPPPAVSENRREPVVPIHVVVVDGETNGVNNNSGEGYYHITNNFRQWRGKRSVYPLHSKMKYTNFSYNLGNSAKNTPNKIHFNRNL</sequence>
<protein>
    <submittedName>
        <fullName evidence="3">JmjC domain-containing protein</fullName>
    </submittedName>
</protein>
<organism evidence="2 3">
    <name type="scientific">Caenorhabditis tropicalis</name>
    <dbReference type="NCBI Taxonomy" id="1561998"/>
    <lineage>
        <taxon>Eukaryota</taxon>
        <taxon>Metazoa</taxon>
        <taxon>Ecdysozoa</taxon>
        <taxon>Nematoda</taxon>
        <taxon>Chromadorea</taxon>
        <taxon>Rhabditida</taxon>
        <taxon>Rhabditina</taxon>
        <taxon>Rhabditomorpha</taxon>
        <taxon>Rhabditoidea</taxon>
        <taxon>Rhabditidae</taxon>
        <taxon>Peloderinae</taxon>
        <taxon>Caenorhabditis</taxon>
    </lineage>
</organism>
<name>A0A1I7T0E3_9PELO</name>
<feature type="compositionally biased region" description="Basic and acidic residues" evidence="1">
    <location>
        <begin position="1"/>
        <end position="13"/>
    </location>
</feature>
<feature type="region of interest" description="Disordered" evidence="1">
    <location>
        <begin position="183"/>
        <end position="236"/>
    </location>
</feature>
<feature type="compositionally biased region" description="Acidic residues" evidence="1">
    <location>
        <begin position="149"/>
        <end position="161"/>
    </location>
</feature>
<dbReference type="AlphaFoldDB" id="A0A1I7T0E3"/>
<feature type="compositionally biased region" description="Basic and acidic residues" evidence="1">
    <location>
        <begin position="109"/>
        <end position="126"/>
    </location>
</feature>
<evidence type="ECO:0000256" key="1">
    <source>
        <dbReference type="SAM" id="MobiDB-lite"/>
    </source>
</evidence>
<reference evidence="3" key="1">
    <citation type="submission" date="2016-11" db="UniProtKB">
        <authorList>
            <consortium name="WormBaseParasite"/>
        </authorList>
    </citation>
    <scope>IDENTIFICATION</scope>
</reference>
<evidence type="ECO:0000313" key="2">
    <source>
        <dbReference type="Proteomes" id="UP000095282"/>
    </source>
</evidence>
<feature type="region of interest" description="Disordered" evidence="1">
    <location>
        <begin position="564"/>
        <end position="586"/>
    </location>
</feature>
<feature type="compositionally biased region" description="Acidic residues" evidence="1">
    <location>
        <begin position="205"/>
        <end position="214"/>
    </location>
</feature>
<feature type="compositionally biased region" description="Low complexity" evidence="1">
    <location>
        <begin position="18"/>
        <end position="30"/>
    </location>
</feature>
<accession>A0A1I7T0E3</accession>
<dbReference type="WBParaSite" id="Csp11.Scaffold442.g1210.t1">
    <property type="protein sequence ID" value="Csp11.Scaffold442.g1210.t1"/>
    <property type="gene ID" value="Csp11.Scaffold442.g1210"/>
</dbReference>
<feature type="compositionally biased region" description="Basic and acidic residues" evidence="1">
    <location>
        <begin position="184"/>
        <end position="197"/>
    </location>
</feature>
<evidence type="ECO:0000313" key="3">
    <source>
        <dbReference type="WBParaSite" id="Csp11.Scaffold442.g1210.t1"/>
    </source>
</evidence>
<feature type="region of interest" description="Disordered" evidence="1">
    <location>
        <begin position="1"/>
        <end position="30"/>
    </location>
</feature>